<dbReference type="RefSeq" id="WP_089965286.1">
    <property type="nucleotide sequence ID" value="NZ_FNJM01000001.1"/>
</dbReference>
<dbReference type="Gene3D" id="3.40.50.11200">
    <property type="match status" value="1"/>
</dbReference>
<dbReference type="OrthoDB" id="2218415at2"/>
<dbReference type="Pfam" id="PF08937">
    <property type="entry name" value="ThsB_TIR"/>
    <property type="match status" value="1"/>
</dbReference>
<name>A0A1H0MDI0_9CLOT</name>
<accession>A0A1H0MDI0</accession>
<proteinExistence type="predicted"/>
<evidence type="ECO:0000313" key="4">
    <source>
        <dbReference type="Proteomes" id="UP000198597"/>
    </source>
</evidence>
<dbReference type="InterPro" id="IPR015032">
    <property type="entry name" value="ThsB__TIR-like_domain"/>
</dbReference>
<dbReference type="AlphaFoldDB" id="A0A1H0MDI0"/>
<dbReference type="Proteomes" id="UP000198597">
    <property type="component" value="Unassembled WGS sequence"/>
</dbReference>
<dbReference type="EMBL" id="JACKWY010000002">
    <property type="protein sequence ID" value="MBB6713733.1"/>
    <property type="molecule type" value="Genomic_DNA"/>
</dbReference>
<evidence type="ECO:0000259" key="1">
    <source>
        <dbReference type="Pfam" id="PF08937"/>
    </source>
</evidence>
<evidence type="ECO:0000313" key="5">
    <source>
        <dbReference type="Proteomes" id="UP000585258"/>
    </source>
</evidence>
<protein>
    <recommendedName>
        <fullName evidence="1">Thoeris protein ThsB TIR-like domain-containing protein</fullName>
    </recommendedName>
</protein>
<evidence type="ECO:0000313" key="3">
    <source>
        <dbReference type="EMBL" id="SDO78417.1"/>
    </source>
</evidence>
<reference evidence="2 5" key="2">
    <citation type="submission" date="2020-08" db="EMBL/GenBank/DDBJ databases">
        <title>Clostridia isolated from Swiss meat.</title>
        <authorList>
            <person name="Wambui J."/>
            <person name="Stevens M.J.A."/>
            <person name="Stephan R."/>
        </authorList>
    </citation>
    <scope>NUCLEOTIDE SEQUENCE [LARGE SCALE GENOMIC DNA]</scope>
    <source>
        <strain evidence="2 5">CM001</strain>
    </source>
</reference>
<dbReference type="EMBL" id="FNJM01000001">
    <property type="protein sequence ID" value="SDO78417.1"/>
    <property type="molecule type" value="Genomic_DNA"/>
</dbReference>
<sequence length="89" mass="10272">MSYRNGVYVAFNGCGTAVPTKSDIAHYDMLKVWKANDDIDFTFVDSHEKTKSVRDTSDREKTLYPRLQERFRSSKVLFLIVTENTKNSS</sequence>
<organism evidence="3 4">
    <name type="scientific">Clostridium gasigenes</name>
    <dbReference type="NCBI Taxonomy" id="94869"/>
    <lineage>
        <taxon>Bacteria</taxon>
        <taxon>Bacillati</taxon>
        <taxon>Bacillota</taxon>
        <taxon>Clostridia</taxon>
        <taxon>Eubacteriales</taxon>
        <taxon>Clostridiaceae</taxon>
        <taxon>Clostridium</taxon>
    </lineage>
</organism>
<evidence type="ECO:0000313" key="2">
    <source>
        <dbReference type="EMBL" id="MBB6713733.1"/>
    </source>
</evidence>
<reference evidence="3 4" key="1">
    <citation type="submission" date="2016-10" db="EMBL/GenBank/DDBJ databases">
        <authorList>
            <person name="de Groot N.N."/>
        </authorList>
    </citation>
    <scope>NUCLEOTIDE SEQUENCE [LARGE SCALE GENOMIC DNA]</scope>
    <source>
        <strain evidence="3 4">DSM 12272</strain>
    </source>
</reference>
<feature type="domain" description="Thoeris protein ThsB TIR-like" evidence="1">
    <location>
        <begin position="8"/>
        <end position="88"/>
    </location>
</feature>
<dbReference type="STRING" id="94869.SAMN04488529_101418"/>
<dbReference type="Proteomes" id="UP000585258">
    <property type="component" value="Unassembled WGS sequence"/>
</dbReference>
<gene>
    <name evidence="2" type="ORF">H7E68_03145</name>
    <name evidence="3" type="ORF">SAMN04488529_101418</name>
</gene>
<keyword evidence="4" id="KW-1185">Reference proteome</keyword>